<evidence type="ECO:0000259" key="10">
    <source>
        <dbReference type="PROSITE" id="PS50023"/>
    </source>
</evidence>
<accession>A0ABY6KSH3</accession>
<dbReference type="InterPro" id="IPR001781">
    <property type="entry name" value="Znf_LIM"/>
</dbReference>
<evidence type="ECO:0000256" key="5">
    <source>
        <dbReference type="ARBA" id="ARBA00023125"/>
    </source>
</evidence>
<gene>
    <name evidence="11" type="ORF">LAZ67_7003503</name>
</gene>
<protein>
    <submittedName>
        <fullName evidence="11">LHX2</fullName>
    </submittedName>
</protein>
<evidence type="ECO:0000256" key="6">
    <source>
        <dbReference type="ARBA" id="ARBA00023155"/>
    </source>
</evidence>
<reference evidence="11 12" key="1">
    <citation type="submission" date="2022-01" db="EMBL/GenBank/DDBJ databases">
        <title>A chromosomal length assembly of Cordylochernes scorpioides.</title>
        <authorList>
            <person name="Zeh D."/>
            <person name="Zeh J."/>
        </authorList>
    </citation>
    <scope>NUCLEOTIDE SEQUENCE [LARGE SCALE GENOMIC DNA]</scope>
    <source>
        <strain evidence="11">IN4F17</strain>
        <tissue evidence="11">Whole Body</tissue>
    </source>
</reference>
<proteinExistence type="predicted"/>
<comment type="subcellular location">
    <subcellularLocation>
        <location evidence="1">Nucleus</location>
    </subcellularLocation>
</comment>
<evidence type="ECO:0000256" key="8">
    <source>
        <dbReference type="PROSITE-ProRule" id="PRU00125"/>
    </source>
</evidence>
<dbReference type="PROSITE" id="PS00478">
    <property type="entry name" value="LIM_DOMAIN_1"/>
    <property type="match status" value="1"/>
</dbReference>
<evidence type="ECO:0000256" key="3">
    <source>
        <dbReference type="ARBA" id="ARBA00022833"/>
    </source>
</evidence>
<evidence type="ECO:0000256" key="1">
    <source>
        <dbReference type="ARBA" id="ARBA00004123"/>
    </source>
</evidence>
<name>A0ABY6KSH3_9ARAC</name>
<keyword evidence="5" id="KW-0238">DNA-binding</keyword>
<dbReference type="PROSITE" id="PS50023">
    <property type="entry name" value="LIM_DOMAIN_2"/>
    <property type="match status" value="1"/>
</dbReference>
<evidence type="ECO:0000256" key="2">
    <source>
        <dbReference type="ARBA" id="ARBA00022723"/>
    </source>
</evidence>
<evidence type="ECO:0000313" key="12">
    <source>
        <dbReference type="Proteomes" id="UP001235939"/>
    </source>
</evidence>
<evidence type="ECO:0000256" key="7">
    <source>
        <dbReference type="ARBA" id="ARBA00023242"/>
    </source>
</evidence>
<feature type="region of interest" description="Disordered" evidence="9">
    <location>
        <begin position="61"/>
        <end position="96"/>
    </location>
</feature>
<dbReference type="Proteomes" id="UP001235939">
    <property type="component" value="Chromosome 07"/>
</dbReference>
<dbReference type="SUPFAM" id="SSF57716">
    <property type="entry name" value="Glucocorticoid receptor-like (DNA-binding domain)"/>
    <property type="match status" value="1"/>
</dbReference>
<keyword evidence="3 8" id="KW-0862">Zinc</keyword>
<dbReference type="InterPro" id="IPR050453">
    <property type="entry name" value="LIM_Homeobox_TF"/>
</dbReference>
<evidence type="ECO:0000256" key="9">
    <source>
        <dbReference type="SAM" id="MobiDB-lite"/>
    </source>
</evidence>
<evidence type="ECO:0000256" key="4">
    <source>
        <dbReference type="ARBA" id="ARBA00023038"/>
    </source>
</evidence>
<dbReference type="PANTHER" id="PTHR24208:SF168">
    <property type="entry name" value="PROTEIN APTEROUS"/>
    <property type="match status" value="1"/>
</dbReference>
<dbReference type="PANTHER" id="PTHR24208">
    <property type="entry name" value="LIM/HOMEOBOX PROTEIN LHX"/>
    <property type="match status" value="1"/>
</dbReference>
<evidence type="ECO:0000313" key="11">
    <source>
        <dbReference type="EMBL" id="UYV70550.1"/>
    </source>
</evidence>
<dbReference type="EMBL" id="CP092869">
    <property type="protein sequence ID" value="UYV70550.1"/>
    <property type="molecule type" value="Genomic_DNA"/>
</dbReference>
<keyword evidence="2 8" id="KW-0479">Metal-binding</keyword>
<keyword evidence="6" id="KW-0371">Homeobox</keyword>
<keyword evidence="12" id="KW-1185">Reference proteome</keyword>
<dbReference type="Gene3D" id="2.10.110.10">
    <property type="entry name" value="Cysteine Rich Protein"/>
    <property type="match status" value="1"/>
</dbReference>
<organism evidence="11 12">
    <name type="scientific">Cordylochernes scorpioides</name>
    <dbReference type="NCBI Taxonomy" id="51811"/>
    <lineage>
        <taxon>Eukaryota</taxon>
        <taxon>Metazoa</taxon>
        <taxon>Ecdysozoa</taxon>
        <taxon>Arthropoda</taxon>
        <taxon>Chelicerata</taxon>
        <taxon>Arachnida</taxon>
        <taxon>Pseudoscorpiones</taxon>
        <taxon>Cheliferoidea</taxon>
        <taxon>Chernetidae</taxon>
        <taxon>Cordylochernes</taxon>
    </lineage>
</organism>
<dbReference type="SMART" id="SM00132">
    <property type="entry name" value="LIM"/>
    <property type="match status" value="1"/>
</dbReference>
<keyword evidence="7" id="KW-0539">Nucleus</keyword>
<sequence length="144" mass="15967">MQRCRRCQKGIYANELVMRARDLVFHVHCFTCVLCQCALTQGDYFGLRDDLVYCRAHFSLESPSSGSETPPPPPVFAPTAGRKGRPRKRKPQDVDGLAPGQTLAIIRIGIPHCTLILKQNIAGKITDSNKSPTPQVNTSNKTKF</sequence>
<keyword evidence="4 8" id="KW-0440">LIM domain</keyword>
<feature type="domain" description="LIM zinc-binding" evidence="10">
    <location>
        <begin position="2"/>
        <end position="64"/>
    </location>
</feature>
<dbReference type="Pfam" id="PF00412">
    <property type="entry name" value="LIM"/>
    <property type="match status" value="1"/>
</dbReference>